<dbReference type="AlphaFoldDB" id="A0A022WGG1"/>
<dbReference type="Proteomes" id="UP000023758">
    <property type="component" value="Unassembled WGS sequence"/>
</dbReference>
<evidence type="ECO:0000256" key="2">
    <source>
        <dbReference type="SAM" id="MobiDB-lite"/>
    </source>
</evidence>
<proteinExistence type="predicted"/>
<reference evidence="3" key="1">
    <citation type="submission" date="2014-02" db="EMBL/GenBank/DDBJ databases">
        <title>The Genome Sequence of Trichophyton rubrum (morphotype fischeri) CBS 288.86.</title>
        <authorList>
            <consortium name="The Broad Institute Genomics Platform"/>
            <person name="Cuomo C.A."/>
            <person name="White T.C."/>
            <person name="Graser Y."/>
            <person name="Martinez-Rossi N."/>
            <person name="Heitman J."/>
            <person name="Young S.K."/>
            <person name="Zeng Q."/>
            <person name="Gargeya S."/>
            <person name="Abouelleil A."/>
            <person name="Alvarado L."/>
            <person name="Chapman S.B."/>
            <person name="Gainer-Dewar J."/>
            <person name="Goldberg J."/>
            <person name="Griggs A."/>
            <person name="Gujja S."/>
            <person name="Hansen M."/>
            <person name="Howarth C."/>
            <person name="Imamovic A."/>
            <person name="Larimer J."/>
            <person name="Martinez D."/>
            <person name="Murphy C."/>
            <person name="Pearson M.D."/>
            <person name="Persinoti G."/>
            <person name="Poon T."/>
            <person name="Priest M."/>
            <person name="Roberts A.D."/>
            <person name="Saif S."/>
            <person name="Shea T.D."/>
            <person name="Sykes S.N."/>
            <person name="Wortman J."/>
            <person name="Nusbaum C."/>
            <person name="Birren B."/>
        </authorList>
    </citation>
    <scope>NUCLEOTIDE SEQUENCE [LARGE SCALE GENOMIC DNA]</scope>
    <source>
        <strain evidence="3">CBS 288.86</strain>
    </source>
</reference>
<dbReference type="OrthoDB" id="4225570at2759"/>
<evidence type="ECO:0000313" key="3">
    <source>
        <dbReference type="EMBL" id="EZF57515.1"/>
    </source>
</evidence>
<feature type="region of interest" description="Disordered" evidence="2">
    <location>
        <begin position="1"/>
        <end position="28"/>
    </location>
</feature>
<gene>
    <name evidence="3" type="ORF">H103_00234</name>
</gene>
<dbReference type="HOGENOM" id="CLU_040686_0_0_1"/>
<name>A0A022WGG1_TRIRU</name>
<keyword evidence="1" id="KW-0175">Coiled coil</keyword>
<protein>
    <submittedName>
        <fullName evidence="3">Uncharacterized protein</fullName>
    </submittedName>
</protein>
<organism evidence="3">
    <name type="scientific">Trichophyton rubrum CBS 288.86</name>
    <dbReference type="NCBI Taxonomy" id="1215330"/>
    <lineage>
        <taxon>Eukaryota</taxon>
        <taxon>Fungi</taxon>
        <taxon>Dikarya</taxon>
        <taxon>Ascomycota</taxon>
        <taxon>Pezizomycotina</taxon>
        <taxon>Eurotiomycetes</taxon>
        <taxon>Eurotiomycetidae</taxon>
        <taxon>Onygenales</taxon>
        <taxon>Arthrodermataceae</taxon>
        <taxon>Trichophyton</taxon>
    </lineage>
</organism>
<sequence length="370" mass="41770">MSSQGRQLSSLAPITQSKQSPKNPNISSPASLLWAHQLHREQNALSTQIIELEALLKSSIVAINDSVLAKLDAFTGQIDHLRSEVEQLRRDGAAEAEKMVRSVEDKLSEKLSVIDERLSTAFARDYEMTSEMVREEIGRFRDEVVEAFKAAVAESRQQQHQVDVLQPRQRALPPGLQEQTSLNPEMEQSTLIEPNPLPQHETQPVIVWKDNVQPLSTVPGVPIEKPLAEPRNAVNIDIDTRSTDRLEYTVANDTHPGPPELIMQGPIALSDFLELGPAYITLGYDEKQVTMALWKGLNDPLLRRLVAKEMPEEFDRWTCTKFKEVVGRLNRHKEGIDKEAEMVAVKPTEGRKKKRRRVISVVWPTDEESC</sequence>
<feature type="coiled-coil region" evidence="1">
    <location>
        <begin position="71"/>
        <end position="98"/>
    </location>
</feature>
<evidence type="ECO:0000256" key="1">
    <source>
        <dbReference type="SAM" id="Coils"/>
    </source>
</evidence>
<accession>A0A022WGG1</accession>
<dbReference type="EMBL" id="KK207685">
    <property type="protein sequence ID" value="EZF57515.1"/>
    <property type="molecule type" value="Genomic_DNA"/>
</dbReference>